<evidence type="ECO:0000256" key="1">
    <source>
        <dbReference type="SAM" id="MobiDB-lite"/>
    </source>
</evidence>
<protein>
    <submittedName>
        <fullName evidence="2">Uncharacterized protein</fullName>
    </submittedName>
</protein>
<proteinExistence type="predicted"/>
<accession>A0AA38UX61</accession>
<name>A0AA38UX61_9AGAR</name>
<comment type="caution">
    <text evidence="2">The sequence shown here is derived from an EMBL/GenBank/DDBJ whole genome shotgun (WGS) entry which is preliminary data.</text>
</comment>
<dbReference type="Proteomes" id="UP001163850">
    <property type="component" value="Unassembled WGS sequence"/>
</dbReference>
<evidence type="ECO:0000313" key="2">
    <source>
        <dbReference type="EMBL" id="KAJ3988151.1"/>
    </source>
</evidence>
<dbReference type="AlphaFoldDB" id="A0AA38UX61"/>
<sequence length="110" mass="12898">MLRQDRSLLRRTRNNMGLTHNRNFSESLCKEVWAMRNGRLEASGHNWIEGQGSGQRIDKREGEEDDQYDAMGNKMESKKTRKIASSEARKLEKERMARKKRGEEVTDDEL</sequence>
<reference evidence="2" key="1">
    <citation type="submission" date="2022-08" db="EMBL/GenBank/DDBJ databases">
        <authorList>
            <consortium name="DOE Joint Genome Institute"/>
            <person name="Min B."/>
            <person name="Riley R."/>
            <person name="Sierra-Patev S."/>
            <person name="Naranjo-Ortiz M."/>
            <person name="Looney B."/>
            <person name="Konkel Z."/>
            <person name="Slot J.C."/>
            <person name="Sakamoto Y."/>
            <person name="Steenwyk J.L."/>
            <person name="Rokas A."/>
            <person name="Carro J."/>
            <person name="Camarero S."/>
            <person name="Ferreira P."/>
            <person name="Molpeceres G."/>
            <person name="Ruiz-Duenas F.J."/>
            <person name="Serrano A."/>
            <person name="Henrissat B."/>
            <person name="Drula E."/>
            <person name="Hughes K.W."/>
            <person name="Mata J.L."/>
            <person name="Ishikawa N.K."/>
            <person name="Vargas-Isla R."/>
            <person name="Ushijima S."/>
            <person name="Smith C.A."/>
            <person name="Ahrendt S."/>
            <person name="Andreopoulos W."/>
            <person name="He G."/>
            <person name="Labutti K."/>
            <person name="Lipzen A."/>
            <person name="Ng V."/>
            <person name="Sandor L."/>
            <person name="Barry K."/>
            <person name="Martinez A.T."/>
            <person name="Xiao Y."/>
            <person name="Gibbons J.G."/>
            <person name="Terashima K."/>
            <person name="Hibbett D.S."/>
            <person name="Grigoriev I.V."/>
        </authorList>
    </citation>
    <scope>NUCLEOTIDE SEQUENCE</scope>
    <source>
        <strain evidence="2">TFB7829</strain>
    </source>
</reference>
<evidence type="ECO:0000313" key="3">
    <source>
        <dbReference type="Proteomes" id="UP001163850"/>
    </source>
</evidence>
<gene>
    <name evidence="2" type="ORF">F5890DRAFT_1471718</name>
</gene>
<feature type="region of interest" description="Disordered" evidence="1">
    <location>
        <begin position="1"/>
        <end position="20"/>
    </location>
</feature>
<dbReference type="EMBL" id="MU801913">
    <property type="protein sequence ID" value="KAJ3988151.1"/>
    <property type="molecule type" value="Genomic_DNA"/>
</dbReference>
<organism evidence="2 3">
    <name type="scientific">Lentinula detonsa</name>
    <dbReference type="NCBI Taxonomy" id="2804962"/>
    <lineage>
        <taxon>Eukaryota</taxon>
        <taxon>Fungi</taxon>
        <taxon>Dikarya</taxon>
        <taxon>Basidiomycota</taxon>
        <taxon>Agaricomycotina</taxon>
        <taxon>Agaricomycetes</taxon>
        <taxon>Agaricomycetidae</taxon>
        <taxon>Agaricales</taxon>
        <taxon>Marasmiineae</taxon>
        <taxon>Omphalotaceae</taxon>
        <taxon>Lentinula</taxon>
    </lineage>
</organism>
<feature type="region of interest" description="Disordered" evidence="1">
    <location>
        <begin position="42"/>
        <end position="110"/>
    </location>
</feature>